<dbReference type="SUPFAM" id="SSF100950">
    <property type="entry name" value="NagB/RpiA/CoA transferase-like"/>
    <property type="match status" value="1"/>
</dbReference>
<dbReference type="SMART" id="SM00420">
    <property type="entry name" value="HTH_DEOR"/>
    <property type="match status" value="1"/>
</dbReference>
<dbReference type="InterPro" id="IPR037171">
    <property type="entry name" value="NagB/RpiA_transferase-like"/>
</dbReference>
<dbReference type="InterPro" id="IPR036388">
    <property type="entry name" value="WH-like_DNA-bd_sf"/>
</dbReference>
<feature type="domain" description="HTH deoR-type" evidence="4">
    <location>
        <begin position="8"/>
        <end position="63"/>
    </location>
</feature>
<dbReference type="Pfam" id="PF00455">
    <property type="entry name" value="DeoRC"/>
    <property type="match status" value="1"/>
</dbReference>
<reference evidence="5 6" key="1">
    <citation type="journal article" date="2021" name="Sci. Rep.">
        <title>The distribution of antibiotic resistance genes in chicken gut microbiota commensals.</title>
        <authorList>
            <person name="Juricova H."/>
            <person name="Matiasovicova J."/>
            <person name="Kubasova T."/>
            <person name="Cejkova D."/>
            <person name="Rychlik I."/>
        </authorList>
    </citation>
    <scope>NUCLEOTIDE SEQUENCE [LARGE SCALE GENOMIC DNA]</scope>
    <source>
        <strain evidence="5 6">An794</strain>
    </source>
</reference>
<protein>
    <submittedName>
        <fullName evidence="5">DeoR/GlpR transcriptional regulator</fullName>
    </submittedName>
</protein>
<dbReference type="InterPro" id="IPR001034">
    <property type="entry name" value="DeoR_HTH"/>
</dbReference>
<dbReference type="SMART" id="SM01134">
    <property type="entry name" value="DeoRC"/>
    <property type="match status" value="1"/>
</dbReference>
<evidence type="ECO:0000256" key="3">
    <source>
        <dbReference type="ARBA" id="ARBA00023163"/>
    </source>
</evidence>
<dbReference type="RefSeq" id="WP_204793060.1">
    <property type="nucleotide sequence ID" value="NZ_JACSNQ010000005.1"/>
</dbReference>
<dbReference type="Pfam" id="PF08220">
    <property type="entry name" value="HTH_DeoR"/>
    <property type="match status" value="1"/>
</dbReference>
<dbReference type="InterPro" id="IPR018356">
    <property type="entry name" value="Tscrpt_reg_HTH_DeoR_CS"/>
</dbReference>
<evidence type="ECO:0000313" key="5">
    <source>
        <dbReference type="EMBL" id="MBM6774712.1"/>
    </source>
</evidence>
<accession>A0ABS2F1M4</accession>
<keyword evidence="1" id="KW-0805">Transcription regulation</keyword>
<dbReference type="PROSITE" id="PS00894">
    <property type="entry name" value="HTH_DEOR_1"/>
    <property type="match status" value="1"/>
</dbReference>
<keyword evidence="6" id="KW-1185">Reference proteome</keyword>
<evidence type="ECO:0000313" key="6">
    <source>
        <dbReference type="Proteomes" id="UP000712527"/>
    </source>
</evidence>
<sequence length="267" mass="28655">MKRSKAYVASRRDAIIALLESRGEVSVAELAERFGVSPLTIRRDLDYLEARQIVSRQYGSAKLLNPLGRPSGSRQVRANRAIAREAARNVEDGDCIFINTSSTALGIIDFITAQDVTVITNNGKALMLEERPNVSVLLTGGEVRPPRSSLTGEVALNYIRHVTATKCFLGVTGISANYGLTSATAPEPAINALMLERSKRHVVVANSSKLGLTASFQFGSIDEVDLLITDTGATDSQVAKLRAFGVGDIVRVDPSLMAEDSTPVPRA</sequence>
<evidence type="ECO:0000256" key="1">
    <source>
        <dbReference type="ARBA" id="ARBA00023015"/>
    </source>
</evidence>
<dbReference type="PRINTS" id="PR00037">
    <property type="entry name" value="HTHLACR"/>
</dbReference>
<dbReference type="PANTHER" id="PTHR30363">
    <property type="entry name" value="HTH-TYPE TRANSCRIPTIONAL REGULATOR SRLR-RELATED"/>
    <property type="match status" value="1"/>
</dbReference>
<evidence type="ECO:0000259" key="4">
    <source>
        <dbReference type="PROSITE" id="PS51000"/>
    </source>
</evidence>
<proteinExistence type="predicted"/>
<dbReference type="InterPro" id="IPR014036">
    <property type="entry name" value="DeoR-like_C"/>
</dbReference>
<comment type="caution">
    <text evidence="5">The sequence shown here is derived from an EMBL/GenBank/DDBJ whole genome shotgun (WGS) entry which is preliminary data.</text>
</comment>
<evidence type="ECO:0000256" key="2">
    <source>
        <dbReference type="ARBA" id="ARBA00023125"/>
    </source>
</evidence>
<dbReference type="Proteomes" id="UP000712527">
    <property type="component" value="Unassembled WGS sequence"/>
</dbReference>
<dbReference type="InterPro" id="IPR036390">
    <property type="entry name" value="WH_DNA-bd_sf"/>
</dbReference>
<dbReference type="SUPFAM" id="SSF46785">
    <property type="entry name" value="Winged helix' DNA-binding domain"/>
    <property type="match status" value="1"/>
</dbReference>
<dbReference type="InterPro" id="IPR050313">
    <property type="entry name" value="Carb_Metab_HTH_regulators"/>
</dbReference>
<gene>
    <name evidence="5" type="ORF">H9X80_04040</name>
</gene>
<dbReference type="SMART" id="SM00882">
    <property type="entry name" value="CoA_trans"/>
    <property type="match status" value="1"/>
</dbReference>
<dbReference type="PROSITE" id="PS51000">
    <property type="entry name" value="HTH_DEOR_2"/>
    <property type="match status" value="1"/>
</dbReference>
<dbReference type="EMBL" id="JACSNQ010000005">
    <property type="protein sequence ID" value="MBM6774712.1"/>
    <property type="molecule type" value="Genomic_DNA"/>
</dbReference>
<keyword evidence="2" id="KW-0238">DNA-binding</keyword>
<dbReference type="Gene3D" id="1.10.10.10">
    <property type="entry name" value="Winged helix-like DNA-binding domain superfamily/Winged helix DNA-binding domain"/>
    <property type="match status" value="1"/>
</dbReference>
<name>A0ABS2F1M4_9ACTN</name>
<dbReference type="InterPro" id="IPR004165">
    <property type="entry name" value="CoA_trans_fam_I"/>
</dbReference>
<keyword evidence="3" id="KW-0804">Transcription</keyword>
<dbReference type="PANTHER" id="PTHR30363:SF44">
    <property type="entry name" value="AGA OPERON TRANSCRIPTIONAL REPRESSOR-RELATED"/>
    <property type="match status" value="1"/>
</dbReference>
<organism evidence="5 6">
    <name type="scientific">Olsenella profusa</name>
    <dbReference type="NCBI Taxonomy" id="138595"/>
    <lineage>
        <taxon>Bacteria</taxon>
        <taxon>Bacillati</taxon>
        <taxon>Actinomycetota</taxon>
        <taxon>Coriobacteriia</taxon>
        <taxon>Coriobacteriales</taxon>
        <taxon>Atopobiaceae</taxon>
        <taxon>Olsenella</taxon>
    </lineage>
</organism>